<comment type="caution">
    <text evidence="1">The sequence shown here is derived from an EMBL/GenBank/DDBJ whole genome shotgun (WGS) entry which is preliminary data.</text>
</comment>
<dbReference type="EMBL" id="MU393570">
    <property type="protein sequence ID" value="KAI4860869.1"/>
    <property type="molecule type" value="Genomic_DNA"/>
</dbReference>
<name>A0ACB9YNH0_9PEZI</name>
<reference evidence="1 2" key="1">
    <citation type="journal article" date="2022" name="New Phytol.">
        <title>Ecological generalism drives hyperdiversity of secondary metabolite gene clusters in xylarialean endophytes.</title>
        <authorList>
            <person name="Franco M.E.E."/>
            <person name="Wisecaver J.H."/>
            <person name="Arnold A.E."/>
            <person name="Ju Y.M."/>
            <person name="Slot J.C."/>
            <person name="Ahrendt S."/>
            <person name="Moore L.P."/>
            <person name="Eastman K.E."/>
            <person name="Scott K."/>
            <person name="Konkel Z."/>
            <person name="Mondo S.J."/>
            <person name="Kuo A."/>
            <person name="Hayes R.D."/>
            <person name="Haridas S."/>
            <person name="Andreopoulos B."/>
            <person name="Riley R."/>
            <person name="LaButti K."/>
            <person name="Pangilinan J."/>
            <person name="Lipzen A."/>
            <person name="Amirebrahimi M."/>
            <person name="Yan J."/>
            <person name="Adam C."/>
            <person name="Keymanesh K."/>
            <person name="Ng V."/>
            <person name="Louie K."/>
            <person name="Northen T."/>
            <person name="Drula E."/>
            <person name="Henrissat B."/>
            <person name="Hsieh H.M."/>
            <person name="Youens-Clark K."/>
            <person name="Lutzoni F."/>
            <person name="Miadlikowska J."/>
            <person name="Eastwood D.C."/>
            <person name="Hamelin R.C."/>
            <person name="Grigoriev I.V."/>
            <person name="U'Ren J.M."/>
        </authorList>
    </citation>
    <scope>NUCLEOTIDE SEQUENCE [LARGE SCALE GENOMIC DNA]</scope>
    <source>
        <strain evidence="1 2">CBS 119005</strain>
    </source>
</reference>
<evidence type="ECO:0000313" key="2">
    <source>
        <dbReference type="Proteomes" id="UP001497700"/>
    </source>
</evidence>
<keyword evidence="2" id="KW-1185">Reference proteome</keyword>
<dbReference type="Proteomes" id="UP001497700">
    <property type="component" value="Unassembled WGS sequence"/>
</dbReference>
<evidence type="ECO:0000313" key="1">
    <source>
        <dbReference type="EMBL" id="KAI4860869.1"/>
    </source>
</evidence>
<gene>
    <name evidence="1" type="ORF">F4820DRAFT_91665</name>
</gene>
<proteinExistence type="predicted"/>
<protein>
    <submittedName>
        <fullName evidence="1">MFS transporter</fullName>
    </submittedName>
</protein>
<sequence>MTASDDISKSETNEVLPESSAYEQRIEKDVHLAAEEGYAATDSHGVPIFEFDRLAERRLRLKIDYMVVPTVSLLYLFCFIDRSNIGNARLAGLESDLGMSGNDYNVLLSIFFISYIVFEVPCNLACKWIGPGWFIPFISLGFGVCSLGMAFVWDMPAACGVRFLLGAFEAGMMPGISYYLSRWYRRSELIFRIALFIVMAPLAGAFGGLIASGILTLSNIGSVREWRMIFLVEGIITMGLSLIAFITLTDRPETARWLTEEEKTLAIARVKSEMLGQTAVLDKTSRKKVWLGFWNPVVLATSLIFLFNKYVPTLQFHSQPFYVGEPGLFRDRRPPDTLPHITVQGLAFFAPTIVASIFPTYSTVQKQLYTVPPYVVGAVFELLLALLSWRLDKRQIFFIPVALLTMMGYIMFLASADTRVRYAAAFFTAISCFAAGPLTNAQASAQVISDSARSMSLATNVMFGNVGGLVATWSYLSWDGPDYPIGNGLNLAASTVTLIVATVTLLWMNADNKRRDTLDVGKELEGLTQAQIECLEWKHPGWRWKP</sequence>
<organism evidence="1 2">
    <name type="scientific">Hypoxylon rubiginosum</name>
    <dbReference type="NCBI Taxonomy" id="110542"/>
    <lineage>
        <taxon>Eukaryota</taxon>
        <taxon>Fungi</taxon>
        <taxon>Dikarya</taxon>
        <taxon>Ascomycota</taxon>
        <taxon>Pezizomycotina</taxon>
        <taxon>Sordariomycetes</taxon>
        <taxon>Xylariomycetidae</taxon>
        <taxon>Xylariales</taxon>
        <taxon>Hypoxylaceae</taxon>
        <taxon>Hypoxylon</taxon>
    </lineage>
</organism>
<accession>A0ACB9YNH0</accession>